<evidence type="ECO:0000313" key="1">
    <source>
        <dbReference type="EMBL" id="AXE16956.1"/>
    </source>
</evidence>
<organism evidence="1 2">
    <name type="scientific">Runella rosea</name>
    <dbReference type="NCBI Taxonomy" id="2259595"/>
    <lineage>
        <taxon>Bacteria</taxon>
        <taxon>Pseudomonadati</taxon>
        <taxon>Bacteroidota</taxon>
        <taxon>Cytophagia</taxon>
        <taxon>Cytophagales</taxon>
        <taxon>Spirosomataceae</taxon>
        <taxon>Runella</taxon>
    </lineage>
</organism>
<dbReference type="Proteomes" id="UP000251993">
    <property type="component" value="Chromosome"/>
</dbReference>
<accession>A0A344TE85</accession>
<protein>
    <submittedName>
        <fullName evidence="1">Uncharacterized protein</fullName>
    </submittedName>
</protein>
<evidence type="ECO:0000313" key="2">
    <source>
        <dbReference type="Proteomes" id="UP000251993"/>
    </source>
</evidence>
<gene>
    <name evidence="1" type="ORF">DR864_04020</name>
</gene>
<dbReference type="KEGG" id="run:DR864_04020"/>
<name>A0A344TE85_9BACT</name>
<keyword evidence="2" id="KW-1185">Reference proteome</keyword>
<dbReference type="RefSeq" id="WP_114065743.1">
    <property type="nucleotide sequence ID" value="NZ_CP030850.1"/>
</dbReference>
<reference evidence="1 2" key="1">
    <citation type="submission" date="2018-07" db="EMBL/GenBank/DDBJ databases">
        <title>Genome sequencing of Runella.</title>
        <authorList>
            <person name="Baek M.-G."/>
            <person name="Yi H."/>
        </authorList>
    </citation>
    <scope>NUCLEOTIDE SEQUENCE [LARGE SCALE GENOMIC DNA]</scope>
    <source>
        <strain evidence="1 2">HYN0085</strain>
    </source>
</reference>
<proteinExistence type="predicted"/>
<sequence length="688" mass="78166">MSQFDFPRINFYGQAFINPGTANNNLLLPLLTYDPIQVKAILPPRIYLSPDLLLLHKLGGLPVPEDSPVNYDESVQPYIEIQPIDTPEKYKAWAKTPLGKFSLDEPYHELYQLVRTKRNQQPLTGNLPAGWNYYGGMEFGFEDVKVGSVAVPVSQTEHQLFTSNTPDCPNEIVAILGATIDLKNDKGRNSAVMIDILPTLAFYSQVFCDVFHVQKDGLSLLKGTPKKASLRFFNKERILNQEGVFGASGTFFSVIPIENLINSVHSPIFSLFQNYQPKTTLIKGVFIQYTLFEVKEDRTIDYHTLGEKANPASATLTGCITPWYEDDMMSIAMGRQLLPEIPFFNKKKLASFVCRIDTQRRTVSLDMSGSIPEQLVQEYPTPVYETYPLGELTLKLLEEENQETELGTFHISPSYFDRNHLLINGGLIEVSFKDKVFLTAERLEKGTLLLYGNSKTSEDSSEIAVLLMKESPFMIASDQAGMYAEQGQTEDEYRCYDFQKEPCQVRVYQRGKPFVGDISLTIMELKMTGVSASATVKPFLITQHFRDKQTLTFPTEQAANAMYVFYPAPPPVISEDLVSEIQRTGFFVSLRVLPKKEFGKYLDPSHTDYPTRVTFEVLYKELLQTSDLIFPMSSLITPFTEAYFKKGGAFIKQRMAPENWTNATYMPSSRDMSTEQWLLFCKWLEEIK</sequence>
<dbReference type="AlphaFoldDB" id="A0A344TE85"/>
<dbReference type="OrthoDB" id="905286at2"/>
<dbReference type="EMBL" id="CP030850">
    <property type="protein sequence ID" value="AXE16956.1"/>
    <property type="molecule type" value="Genomic_DNA"/>
</dbReference>